<organism evidence="1 2">
    <name type="scientific">Meloidogyne graminicola</name>
    <dbReference type="NCBI Taxonomy" id="189291"/>
    <lineage>
        <taxon>Eukaryota</taxon>
        <taxon>Metazoa</taxon>
        <taxon>Ecdysozoa</taxon>
        <taxon>Nematoda</taxon>
        <taxon>Chromadorea</taxon>
        <taxon>Rhabditida</taxon>
        <taxon>Tylenchina</taxon>
        <taxon>Tylenchomorpha</taxon>
        <taxon>Tylenchoidea</taxon>
        <taxon>Meloidogynidae</taxon>
        <taxon>Meloidogyninae</taxon>
        <taxon>Meloidogyne</taxon>
    </lineage>
</organism>
<reference evidence="1" key="1">
    <citation type="journal article" date="2020" name="Ecol. Evol.">
        <title>Genome structure and content of the rice root-knot nematode (Meloidogyne graminicola).</title>
        <authorList>
            <person name="Phan N.T."/>
            <person name="Danchin E.G.J."/>
            <person name="Klopp C."/>
            <person name="Perfus-Barbeoch L."/>
            <person name="Kozlowski D.K."/>
            <person name="Koutsovoulos G.D."/>
            <person name="Lopez-Roques C."/>
            <person name="Bouchez O."/>
            <person name="Zahm M."/>
            <person name="Besnard G."/>
            <person name="Bellafiore S."/>
        </authorList>
    </citation>
    <scope>NUCLEOTIDE SEQUENCE</scope>
    <source>
        <strain evidence="1">VN-18</strain>
    </source>
</reference>
<sequence>MQKLLKRRKLITKLLQLENQNTEKGIRYESVSVEPFCGRQLECVFINPPLVQDFNRTEEEVEADRQDCLIFILKLASHLGFYQLAINVLDMPSPWFGCAHGIEDRLLTYFHIYSPIRKFEAAQFLLQKLL</sequence>
<evidence type="ECO:0000313" key="2">
    <source>
        <dbReference type="Proteomes" id="UP000605970"/>
    </source>
</evidence>
<dbReference type="EMBL" id="JABEBT010000090">
    <property type="protein sequence ID" value="KAF7632928.1"/>
    <property type="molecule type" value="Genomic_DNA"/>
</dbReference>
<comment type="caution">
    <text evidence="1">The sequence shown here is derived from an EMBL/GenBank/DDBJ whole genome shotgun (WGS) entry which is preliminary data.</text>
</comment>
<evidence type="ECO:0000313" key="1">
    <source>
        <dbReference type="EMBL" id="KAF7632928.1"/>
    </source>
</evidence>
<dbReference type="Proteomes" id="UP000605970">
    <property type="component" value="Unassembled WGS sequence"/>
</dbReference>
<accession>A0A8S9ZHX4</accession>
<protein>
    <submittedName>
        <fullName evidence="1">Uncharacterized protein</fullName>
    </submittedName>
</protein>
<keyword evidence="2" id="KW-1185">Reference proteome</keyword>
<proteinExistence type="predicted"/>
<dbReference type="AlphaFoldDB" id="A0A8S9ZHX4"/>
<gene>
    <name evidence="1" type="ORF">Mgra_00007707</name>
</gene>
<name>A0A8S9ZHX4_9BILA</name>